<gene>
    <name evidence="1" type="ORF">L2X98_24705</name>
</gene>
<proteinExistence type="predicted"/>
<keyword evidence="2" id="KW-1185">Reference proteome</keyword>
<evidence type="ECO:0000313" key="1">
    <source>
        <dbReference type="EMBL" id="UUT36215.1"/>
    </source>
</evidence>
<protein>
    <submittedName>
        <fullName evidence="1">Uncharacterized protein</fullName>
    </submittedName>
</protein>
<accession>A0ABY5NLZ6</accession>
<evidence type="ECO:0000313" key="2">
    <source>
        <dbReference type="Proteomes" id="UP001054811"/>
    </source>
</evidence>
<name>A0ABY5NLZ6_9MICO</name>
<reference evidence="1" key="1">
    <citation type="submission" date="2022-01" db="EMBL/GenBank/DDBJ databases">
        <title>Microbacterium eymi and Microbacterium rhizovicinus sp. nov., isolated from the rhizospheric soil of Elymus tsukushiensis, a plant native to the Dokdo Islands, Republic of Korea.</title>
        <authorList>
            <person name="Hwang Y.J."/>
        </authorList>
    </citation>
    <scope>NUCLEOTIDE SEQUENCE</scope>
    <source>
        <strain evidence="1">KUDC0405</strain>
    </source>
</reference>
<dbReference type="Proteomes" id="UP001054811">
    <property type="component" value="Chromosome"/>
</dbReference>
<organism evidence="1 2">
    <name type="scientific">Microbacterium elymi</name>
    <dbReference type="NCBI Taxonomy" id="2909587"/>
    <lineage>
        <taxon>Bacteria</taxon>
        <taxon>Bacillati</taxon>
        <taxon>Actinomycetota</taxon>
        <taxon>Actinomycetes</taxon>
        <taxon>Micrococcales</taxon>
        <taxon>Microbacteriaceae</taxon>
        <taxon>Microbacterium</taxon>
    </lineage>
</organism>
<sequence>MVWAIVWARTNDRRASSELVIPGRRSSTVSAVYCAVVIPAAAHAPSMYGRSASSTCLMTYVKFVWSMARSG</sequence>
<dbReference type="EMBL" id="CP091139">
    <property type="protein sequence ID" value="UUT36215.1"/>
    <property type="molecule type" value="Genomic_DNA"/>
</dbReference>